<reference evidence="4" key="2">
    <citation type="submission" date="2023-01" db="EMBL/GenBank/DDBJ databases">
        <title>Draft genome sequence of Portibacter lacus strain NBRC 108769.</title>
        <authorList>
            <person name="Sun Q."/>
            <person name="Mori K."/>
        </authorList>
    </citation>
    <scope>NUCLEOTIDE SEQUENCE</scope>
    <source>
        <strain evidence="4">NBRC 108769</strain>
    </source>
</reference>
<keyword evidence="1" id="KW-0732">Signal</keyword>
<dbReference type="InterPro" id="IPR028994">
    <property type="entry name" value="Integrin_alpha_N"/>
</dbReference>
<dbReference type="InterPro" id="IPR013519">
    <property type="entry name" value="Int_alpha_beta-p"/>
</dbReference>
<keyword evidence="3" id="KW-0325">Glycoprotein</keyword>
<evidence type="ECO:0000256" key="2">
    <source>
        <dbReference type="ARBA" id="ARBA00022737"/>
    </source>
</evidence>
<reference evidence="4" key="1">
    <citation type="journal article" date="2014" name="Int. J. Syst. Evol. Microbiol.">
        <title>Complete genome sequence of Corynebacterium casei LMG S-19264T (=DSM 44701T), isolated from a smear-ripened cheese.</title>
        <authorList>
            <consortium name="US DOE Joint Genome Institute (JGI-PGF)"/>
            <person name="Walter F."/>
            <person name="Albersmeier A."/>
            <person name="Kalinowski J."/>
            <person name="Ruckert C."/>
        </authorList>
    </citation>
    <scope>NUCLEOTIDE SEQUENCE</scope>
    <source>
        <strain evidence="4">NBRC 108769</strain>
    </source>
</reference>
<dbReference type="AlphaFoldDB" id="A0AA37SL73"/>
<sequence length="498" mass="54484">MLKGAKCYKPNCFNLQADKMKCALITILFYFLIFNQSLFGQNNNVGIGTNSPDASSKLEIESTDQGLLIPRLSSDARKAINSPAPGLLVYDTDKRTIYLFDGQKWLPFAFATDTASLPPTERTTGSLTTSLGYSLAIGSAGVVSGTDNGRVFMFKSDNGNYTEIEEIISTSPNPAQEKFGKDVAIAGDWLAVGAPGGPGDTSKVYIFERVASSWVQRQILKNNTFSEINSGFGFSVAMSGNRLVIGSPFNDPFSSADEGVFFIYTRNSTTYAPIFATFQPGGGNFAAGDYFGWDVDIEGDYILVGAPGHNNKEGKVYFYRIINNSLTLDYQRPYSTVDQPNVYYGYSVGIDPNGAIIGYPGGINNYGGYHIIGNFRNPAFGDESDEFEQYFITGESNNNIFTGASVSIDANHFIIGIPDKLNSLFSSSENNLVKSKANIYSYNANQTSFYLDFELLQSWESGANNLNGMGISTAVWNGRNCVGHDEDNRFYIKDFRAD</sequence>
<name>A0AA37SL73_9BACT</name>
<dbReference type="EMBL" id="BSOH01000002">
    <property type="protein sequence ID" value="GLR16022.1"/>
    <property type="molecule type" value="Genomic_DNA"/>
</dbReference>
<gene>
    <name evidence="4" type="ORF">GCM10007940_06370</name>
</gene>
<keyword evidence="2" id="KW-0677">Repeat</keyword>
<dbReference type="Gene3D" id="2.130.10.130">
    <property type="entry name" value="Integrin alpha, N-terminal"/>
    <property type="match status" value="2"/>
</dbReference>
<dbReference type="PANTHER" id="PTHR36220">
    <property type="entry name" value="UNNAMED PRODUCT"/>
    <property type="match status" value="1"/>
</dbReference>
<keyword evidence="5" id="KW-1185">Reference proteome</keyword>
<evidence type="ECO:0000313" key="5">
    <source>
        <dbReference type="Proteomes" id="UP001156666"/>
    </source>
</evidence>
<dbReference type="InterPro" id="IPR013517">
    <property type="entry name" value="FG-GAP"/>
</dbReference>
<evidence type="ECO:0000256" key="3">
    <source>
        <dbReference type="ARBA" id="ARBA00023180"/>
    </source>
</evidence>
<dbReference type="Proteomes" id="UP001156666">
    <property type="component" value="Unassembled WGS sequence"/>
</dbReference>
<comment type="caution">
    <text evidence="4">The sequence shown here is derived from an EMBL/GenBank/DDBJ whole genome shotgun (WGS) entry which is preliminary data.</text>
</comment>
<evidence type="ECO:0000256" key="1">
    <source>
        <dbReference type="ARBA" id="ARBA00022729"/>
    </source>
</evidence>
<accession>A0AA37SL73</accession>
<proteinExistence type="predicted"/>
<dbReference type="SUPFAM" id="SSF69318">
    <property type="entry name" value="Integrin alpha N-terminal domain"/>
    <property type="match status" value="1"/>
</dbReference>
<dbReference type="Pfam" id="PF14312">
    <property type="entry name" value="FG-GAP_2"/>
    <property type="match status" value="2"/>
</dbReference>
<organism evidence="4 5">
    <name type="scientific">Portibacter lacus</name>
    <dbReference type="NCBI Taxonomy" id="1099794"/>
    <lineage>
        <taxon>Bacteria</taxon>
        <taxon>Pseudomonadati</taxon>
        <taxon>Bacteroidota</taxon>
        <taxon>Saprospiria</taxon>
        <taxon>Saprospirales</taxon>
        <taxon>Haliscomenobacteraceae</taxon>
        <taxon>Portibacter</taxon>
    </lineage>
</organism>
<dbReference type="PANTHER" id="PTHR36220:SF1">
    <property type="entry name" value="GAMMA TUBULIN COMPLEX COMPONENT C-TERMINAL DOMAIN-CONTAINING PROTEIN"/>
    <property type="match status" value="1"/>
</dbReference>
<evidence type="ECO:0000313" key="4">
    <source>
        <dbReference type="EMBL" id="GLR16022.1"/>
    </source>
</evidence>
<evidence type="ECO:0008006" key="6">
    <source>
        <dbReference type="Google" id="ProtNLM"/>
    </source>
</evidence>
<protein>
    <recommendedName>
        <fullName evidence="6">PKD domain-containing protein</fullName>
    </recommendedName>
</protein>
<dbReference type="SMART" id="SM00191">
    <property type="entry name" value="Int_alpha"/>
    <property type="match status" value="3"/>
</dbReference>